<dbReference type="InterPro" id="IPR000531">
    <property type="entry name" value="Beta-barrel_TonB"/>
</dbReference>
<keyword evidence="9" id="KW-0472">Membrane</keyword>
<keyword evidence="8" id="KW-0798">TonB box</keyword>
<evidence type="ECO:0000256" key="5">
    <source>
        <dbReference type="ARBA" id="ARBA00022692"/>
    </source>
</evidence>
<dbReference type="AlphaFoldDB" id="A0A6C0U262"/>
<keyword evidence="2" id="KW-0813">Transport</keyword>
<dbReference type="PANTHER" id="PTHR32552:SF81">
    <property type="entry name" value="TONB-DEPENDENT OUTER MEMBRANE RECEPTOR"/>
    <property type="match status" value="1"/>
</dbReference>
<evidence type="ECO:0000256" key="3">
    <source>
        <dbReference type="ARBA" id="ARBA00022452"/>
    </source>
</evidence>
<evidence type="ECO:0000259" key="11">
    <source>
        <dbReference type="Pfam" id="PF00593"/>
    </source>
</evidence>
<proteinExistence type="predicted"/>
<dbReference type="SUPFAM" id="SSF56935">
    <property type="entry name" value="Porins"/>
    <property type="match status" value="1"/>
</dbReference>
<dbReference type="Proteomes" id="UP000477680">
    <property type="component" value="Chromosome"/>
</dbReference>
<evidence type="ECO:0000256" key="2">
    <source>
        <dbReference type="ARBA" id="ARBA00022448"/>
    </source>
</evidence>
<keyword evidence="4" id="KW-0410">Iron transport</keyword>
<evidence type="ECO:0000256" key="10">
    <source>
        <dbReference type="ARBA" id="ARBA00023237"/>
    </source>
</evidence>
<keyword evidence="7" id="KW-0406">Ion transport</keyword>
<dbReference type="Gene3D" id="2.40.170.20">
    <property type="entry name" value="TonB-dependent receptor, beta-barrel domain"/>
    <property type="match status" value="1"/>
</dbReference>
<feature type="domain" description="TonB-dependent receptor-like beta-barrel" evidence="11">
    <location>
        <begin position="150"/>
        <end position="569"/>
    </location>
</feature>
<dbReference type="KEGG" id="kim:G3T16_11210"/>
<evidence type="ECO:0000313" key="13">
    <source>
        <dbReference type="Proteomes" id="UP000477680"/>
    </source>
</evidence>
<evidence type="ECO:0000256" key="9">
    <source>
        <dbReference type="ARBA" id="ARBA00023136"/>
    </source>
</evidence>
<reference evidence="12 13" key="1">
    <citation type="submission" date="2020-02" db="EMBL/GenBank/DDBJ databases">
        <title>Genome sequencing for Kineobactrum sp. M2.</title>
        <authorList>
            <person name="Park S.-J."/>
        </authorList>
    </citation>
    <scope>NUCLEOTIDE SEQUENCE [LARGE SCALE GENOMIC DNA]</scope>
    <source>
        <strain evidence="12 13">M2</strain>
    </source>
</reference>
<protein>
    <submittedName>
        <fullName evidence="12">TonB-dependent receptor</fullName>
    </submittedName>
</protein>
<evidence type="ECO:0000313" key="12">
    <source>
        <dbReference type="EMBL" id="QIB65903.1"/>
    </source>
</evidence>
<keyword evidence="5" id="KW-0812">Transmembrane</keyword>
<evidence type="ECO:0000256" key="8">
    <source>
        <dbReference type="ARBA" id="ARBA00023077"/>
    </source>
</evidence>
<comment type="subcellular location">
    <subcellularLocation>
        <location evidence="1">Cell outer membrane</location>
        <topology evidence="1">Multi-pass membrane protein</topology>
    </subcellularLocation>
</comment>
<evidence type="ECO:0000256" key="7">
    <source>
        <dbReference type="ARBA" id="ARBA00023065"/>
    </source>
</evidence>
<keyword evidence="12" id="KW-0675">Receptor</keyword>
<keyword evidence="6" id="KW-0408">Iron</keyword>
<accession>A0A6C0U262</accession>
<dbReference type="PANTHER" id="PTHR32552">
    <property type="entry name" value="FERRICHROME IRON RECEPTOR-RELATED"/>
    <property type="match status" value="1"/>
</dbReference>
<evidence type="ECO:0000256" key="6">
    <source>
        <dbReference type="ARBA" id="ARBA00023004"/>
    </source>
</evidence>
<gene>
    <name evidence="12" type="ORF">G3T16_11210</name>
</gene>
<evidence type="ECO:0000256" key="4">
    <source>
        <dbReference type="ARBA" id="ARBA00022496"/>
    </source>
</evidence>
<dbReference type="GO" id="GO:0006826">
    <property type="term" value="P:iron ion transport"/>
    <property type="evidence" value="ECO:0007669"/>
    <property type="project" value="UniProtKB-KW"/>
</dbReference>
<sequence length="605" mass="67604">MYGRNNTGGAVNFISRKPSEEVEGYASFGYGKYSTFEFEGALGGPLTETLTGRLSFTTKHRTDGYQYNRFLNEDHGELDRSAARLQLFWTPSENFDLLFNWHGGTEDSDHHLYEHGPYVGRITGAVPCASKVAGNHDPINCVDSYGYSDPDGDPSTADHDCSGGCYKERDTWGSSVTINWSLPRVTLTSITGYGRYKTDVNDDHDATPNVGSDITVIEKAHAWSQETRLTSDESWPVDWIAGIYYSDDEFDGIQIADTRDLVPLHELLYTEFVQETESYAAFGRIEVPLNEQWSAFGGVRYTDETKGFVGGSSVTNPYGNSIYASLFPPGADILQLTFADSEFSEKEWTGEIGTNWKPHDNWMLYAKWSRGFKSGGFNGVFTQSNTALEPFGKEVLDAVETGFKSQILDGKMQFNSAFFYYDYQDFQAFRFELVGGVPVSILSNAGDMEMFGIESEVLWAPADGLVIAGGLSWVDAEVAKDAPGSSLKGNTPANTPEWSINGSVAYEFPINPFRLNGFAHVDFSWQDDTNFTITNTPLFSQESFWLMSARLGVRSPDQKYELAFWVENLMDEQYLVDYLDAQNGTADLRTYALPRTYGLTARYSW</sequence>
<keyword evidence="13" id="KW-1185">Reference proteome</keyword>
<dbReference type="InterPro" id="IPR039426">
    <property type="entry name" value="TonB-dep_rcpt-like"/>
</dbReference>
<dbReference type="GO" id="GO:0009279">
    <property type="term" value="C:cell outer membrane"/>
    <property type="evidence" value="ECO:0007669"/>
    <property type="project" value="UniProtKB-SubCell"/>
</dbReference>
<dbReference type="InterPro" id="IPR036942">
    <property type="entry name" value="Beta-barrel_TonB_sf"/>
</dbReference>
<organism evidence="12 13">
    <name type="scientific">Kineobactrum salinum</name>
    <dbReference type="NCBI Taxonomy" id="2708301"/>
    <lineage>
        <taxon>Bacteria</taxon>
        <taxon>Pseudomonadati</taxon>
        <taxon>Pseudomonadota</taxon>
        <taxon>Gammaproteobacteria</taxon>
        <taxon>Cellvibrionales</taxon>
        <taxon>Halieaceae</taxon>
        <taxon>Kineobactrum</taxon>
    </lineage>
</organism>
<dbReference type="Pfam" id="PF00593">
    <property type="entry name" value="TonB_dep_Rec_b-barrel"/>
    <property type="match status" value="1"/>
</dbReference>
<dbReference type="EMBL" id="CP048711">
    <property type="protein sequence ID" value="QIB65903.1"/>
    <property type="molecule type" value="Genomic_DNA"/>
</dbReference>
<name>A0A6C0U262_9GAMM</name>
<keyword evidence="3" id="KW-1134">Transmembrane beta strand</keyword>
<keyword evidence="10" id="KW-0998">Cell outer membrane</keyword>
<dbReference type="RefSeq" id="WP_163495343.1">
    <property type="nucleotide sequence ID" value="NZ_CP048711.1"/>
</dbReference>
<evidence type="ECO:0000256" key="1">
    <source>
        <dbReference type="ARBA" id="ARBA00004571"/>
    </source>
</evidence>